<dbReference type="EMBL" id="PYMB01000001">
    <property type="protein sequence ID" value="PSW16087.1"/>
    <property type="molecule type" value="Genomic_DNA"/>
</dbReference>
<dbReference type="SUPFAM" id="SSF103647">
    <property type="entry name" value="TSP type-3 repeat"/>
    <property type="match status" value="1"/>
</dbReference>
<feature type="compositionally biased region" description="Acidic residues" evidence="1">
    <location>
        <begin position="321"/>
        <end position="338"/>
    </location>
</feature>
<dbReference type="OrthoDB" id="5713052at2"/>
<accession>A0A2T3NKP4</accession>
<feature type="compositionally biased region" description="Basic and acidic residues" evidence="1">
    <location>
        <begin position="309"/>
        <end position="320"/>
    </location>
</feature>
<dbReference type="Proteomes" id="UP000241346">
    <property type="component" value="Unassembled WGS sequence"/>
</dbReference>
<dbReference type="Gene3D" id="4.10.1080.10">
    <property type="entry name" value="TSP type-3 repeat"/>
    <property type="match status" value="2"/>
</dbReference>
<feature type="region of interest" description="Disordered" evidence="1">
    <location>
        <begin position="245"/>
        <end position="410"/>
    </location>
</feature>
<feature type="compositionally biased region" description="Acidic residues" evidence="1">
    <location>
        <begin position="253"/>
        <end position="267"/>
    </location>
</feature>
<dbReference type="GO" id="GO:0005509">
    <property type="term" value="F:calcium ion binding"/>
    <property type="evidence" value="ECO:0007669"/>
    <property type="project" value="InterPro"/>
</dbReference>
<evidence type="ECO:0000313" key="3">
    <source>
        <dbReference type="Proteomes" id="UP000241346"/>
    </source>
</evidence>
<dbReference type="PROSITE" id="PS51257">
    <property type="entry name" value="PROKAR_LIPOPROTEIN"/>
    <property type="match status" value="1"/>
</dbReference>
<comment type="caution">
    <text evidence="2">The sequence shown here is derived from an EMBL/GenBank/DDBJ whole genome shotgun (WGS) entry which is preliminary data.</text>
</comment>
<feature type="compositionally biased region" description="Acidic residues" evidence="1">
    <location>
        <begin position="368"/>
        <end position="407"/>
    </location>
</feature>
<feature type="compositionally biased region" description="Acidic residues" evidence="1">
    <location>
        <begin position="349"/>
        <end position="358"/>
    </location>
</feature>
<evidence type="ECO:0000256" key="1">
    <source>
        <dbReference type="SAM" id="MobiDB-lite"/>
    </source>
</evidence>
<evidence type="ECO:0000313" key="2">
    <source>
        <dbReference type="EMBL" id="PSW16087.1"/>
    </source>
</evidence>
<sequence length="1387" mass="155607">MKRHPIAVAVGLGTLLTIAACNDDRNHSVVQPIPEPTTSMSVKALDGYLHNAFVWLDIDKDYQFDEGTEPSGRSDNGIATLDVSGVDNPQSYPVVVKAIENETVDLDNPDMTVSKSFVMSAPSGSSVVSPLTTMVDFKMRQEGLTQEEAKTDVAQMFGVEPELLDSDYADTETVGSSVAVKLVQQSAKSIVTAGVLPESEAELDENSLDGVVSQVIEEGNQVGDALITDRGEALPDDYDFDRVVSEDNKTVEADTDSDGVTDSEDDFPNNSAEWADTDGDGYGDNRADKFPNNNDEWADQDGDGYGDNLADKFPDDKTEWADFDSDTIGDNSDPDDDNDGVHDTLDAFPFDDSESLDTDGDKIGNNADLDDDGDNVNDEDDDFPLDSTEWIDSDGDDIGDNSDEYPDDPEKSVADVVTNNVYTSPMFIDILMDTKTLDVIHDITIETLNNTDVRKTETITYTDSESGILFGEWESHATYNKDGRFERHNFGYYDYNLDGQFQYESQSLDIGTYTDGQESFWRYIDESDAALEGGSNGGNRVFDDIDIPSQVALENLDGIDAVQYLTVSTSSQQNVATKQTVLEQYELQGWVFGDKNGGLNYRAEATTSDSNGIVVDHQDKRDWQANGVINTLIGFSVLNEHQYTFSHFRPIWAAPEQPYFEEYAQYSFVPDKADTLGNYWYEVTTEYDREANSERVTGYRYLLSGNEGKLTDEANPYGVMFNSFSLTRTAITESEYSEAVNWEHMPVSVEYFDSPNSNFTVQQPDEGQDYKVFILGDNGLRVGHRFAEWGTQQVIDLAGKVEGLRSSGYSLDEIGADLLPGLSDYNGMLLDQSFQYDTLGSPRQWYVVSNNDLLTPNQDGEYQLVSLQLVNDGIKPNWRVDDTRSGALVISIPHIDNPWNWYDAYWRAMVNADDIDVATGAWSSWLGEFYLSQDEAEAAIIQHGRICNLGNTEWDAGGPIDEPQYSDYADILEQCVYVQTTESEVVGQSYYLFNGQELQQWHFYEQGSGQVIFPDDTSALFTWQVNSDGVVEITYDWGAVDYFAITGRDDQYVGFKIYSQWDEEGGERFNIWAARVTTYPPMITSCPIDQQNATLDDFYQAIETCGGYTPIEGDFNDTLGGMTFVRVRSDGDTRAYQFHESGQFNWIRAGDWRSEEGTEWQITHDGILQMVSDINNAEEFMMLAHQQYYDNQSSFVVYEQYREDDELYSDIWSLVFREYEQGQTLAVCDVGDTPWNDVDDQPASYATEQAYQDAVQQCLVWTDNRMLRFTEDMLIGKGADQQTTWRIATDDDGEMIRFSPDHTGAFIDPQDGDFPFNWQLLNGQVHITITHPEYTGSSEILAITESDGIQFAIKSFWVDTSGEWSSPAPEQGEGEVWGYILELQSKE</sequence>
<dbReference type="RefSeq" id="WP_107296709.1">
    <property type="nucleotide sequence ID" value="NZ_PYMB01000001.1"/>
</dbReference>
<name>A0A2T3NKP4_9GAMM</name>
<protein>
    <submittedName>
        <fullName evidence="2">Uncharacterized protein</fullName>
    </submittedName>
</protein>
<gene>
    <name evidence="2" type="ORF">C9J01_03520</name>
</gene>
<organism evidence="2 3">
    <name type="scientific">Photobacterium rosenbergii</name>
    <dbReference type="NCBI Taxonomy" id="294936"/>
    <lineage>
        <taxon>Bacteria</taxon>
        <taxon>Pseudomonadati</taxon>
        <taxon>Pseudomonadota</taxon>
        <taxon>Gammaproteobacteria</taxon>
        <taxon>Vibrionales</taxon>
        <taxon>Vibrionaceae</taxon>
        <taxon>Photobacterium</taxon>
    </lineage>
</organism>
<dbReference type="InterPro" id="IPR028974">
    <property type="entry name" value="TSP_type-3_rpt"/>
</dbReference>
<reference evidence="2 3" key="1">
    <citation type="submission" date="2018-03" db="EMBL/GenBank/DDBJ databases">
        <title>Whole genome sequencing of Histamine producing bacteria.</title>
        <authorList>
            <person name="Butler K."/>
        </authorList>
    </citation>
    <scope>NUCLEOTIDE SEQUENCE [LARGE SCALE GENOMIC DNA]</scope>
    <source>
        <strain evidence="2 3">DSM 19138</strain>
    </source>
</reference>
<proteinExistence type="predicted"/>